<feature type="transmembrane region" description="Helical" evidence="1">
    <location>
        <begin position="51"/>
        <end position="69"/>
    </location>
</feature>
<sequence>MLILFAVLLLGLSIYSYVLIDPNLTLINASWWVSFRDPLVYFGYYQRLHSTVTYIFIIIFLFFFHWYFVKYYKKYSGLKLVILITVILVLAYPFLSHDFFNYIFDAKILTFYGDNPYTHMPGNYPDDKWLRFMHWTHRSYPYGPVFLPLTLVPSFFAFGKFILNFLFFKVLNFIFYGAGIYFLNKMNKKWSIIFATNPLVIIEGLVNAHNDLIAVVLGIIGIYLLQKKRSVVSRILLITSAGIKYLTFPIVFIVKNSKSNINYVVFFLQTVLFIYMFFNGGVQPWYFLAAFLFLPYYPNLIQKLNIFFLCLLLSYYPFIRFGNWDQIWMKEYIILLGFILTIVYLIVSEKLLSHFYKRKFFNT</sequence>
<evidence type="ECO:0000256" key="1">
    <source>
        <dbReference type="SAM" id="Phobius"/>
    </source>
</evidence>
<dbReference type="EMBL" id="LBTJ01000011">
    <property type="protein sequence ID" value="KKQ38386.1"/>
    <property type="molecule type" value="Genomic_DNA"/>
</dbReference>
<reference evidence="2 3" key="1">
    <citation type="journal article" date="2015" name="Nature">
        <title>rRNA introns, odd ribosomes, and small enigmatic genomes across a large radiation of phyla.</title>
        <authorList>
            <person name="Brown C.T."/>
            <person name="Hug L.A."/>
            <person name="Thomas B.C."/>
            <person name="Sharon I."/>
            <person name="Castelle C.J."/>
            <person name="Singh A."/>
            <person name="Wilkins M.J."/>
            <person name="Williams K.H."/>
            <person name="Banfield J.F."/>
        </authorList>
    </citation>
    <scope>NUCLEOTIDE SEQUENCE [LARGE SCALE GENOMIC DNA]</scope>
</reference>
<feature type="transmembrane region" description="Helical" evidence="1">
    <location>
        <begin position="161"/>
        <end position="183"/>
    </location>
</feature>
<name>A0A0G0KCS1_9BACT</name>
<keyword evidence="1" id="KW-1133">Transmembrane helix</keyword>
<feature type="transmembrane region" description="Helical" evidence="1">
    <location>
        <begin position="204"/>
        <end position="225"/>
    </location>
</feature>
<dbReference type="AlphaFoldDB" id="A0A0G0KCS1"/>
<comment type="caution">
    <text evidence="2">The sequence shown here is derived from an EMBL/GenBank/DDBJ whole genome shotgun (WGS) entry which is preliminary data.</text>
</comment>
<feature type="transmembrane region" description="Helical" evidence="1">
    <location>
        <begin position="231"/>
        <end position="254"/>
    </location>
</feature>
<feature type="transmembrane region" description="Helical" evidence="1">
    <location>
        <begin position="331"/>
        <end position="347"/>
    </location>
</feature>
<dbReference type="Proteomes" id="UP000034471">
    <property type="component" value="Unassembled WGS sequence"/>
</dbReference>
<dbReference type="Pfam" id="PF26314">
    <property type="entry name" value="MptA_B_family"/>
    <property type="match status" value="1"/>
</dbReference>
<keyword evidence="1" id="KW-0812">Transmembrane</keyword>
<protein>
    <recommendedName>
        <fullName evidence="4">DUF2029 domain-containing protein</fullName>
    </recommendedName>
</protein>
<evidence type="ECO:0008006" key="4">
    <source>
        <dbReference type="Google" id="ProtNLM"/>
    </source>
</evidence>
<feature type="transmembrane region" description="Helical" evidence="1">
    <location>
        <begin position="76"/>
        <end position="95"/>
    </location>
</feature>
<proteinExistence type="predicted"/>
<dbReference type="STRING" id="1618481.US54_C0011G0007"/>
<keyword evidence="1" id="KW-0472">Membrane</keyword>
<evidence type="ECO:0000313" key="3">
    <source>
        <dbReference type="Proteomes" id="UP000034471"/>
    </source>
</evidence>
<feature type="transmembrane region" description="Helical" evidence="1">
    <location>
        <begin position="300"/>
        <end position="319"/>
    </location>
</feature>
<accession>A0A0G0KCS1</accession>
<feature type="transmembrane region" description="Helical" evidence="1">
    <location>
        <begin position="261"/>
        <end position="280"/>
    </location>
</feature>
<organism evidence="2 3">
    <name type="scientific">Candidatus Roizmanbacteria bacterium GW2011_GWA2_37_7</name>
    <dbReference type="NCBI Taxonomy" id="1618481"/>
    <lineage>
        <taxon>Bacteria</taxon>
        <taxon>Candidatus Roizmaniibacteriota</taxon>
    </lineage>
</organism>
<gene>
    <name evidence="2" type="ORF">US54_C0011G0007</name>
</gene>
<evidence type="ECO:0000313" key="2">
    <source>
        <dbReference type="EMBL" id="KKQ38386.1"/>
    </source>
</evidence>